<keyword evidence="2" id="KW-1133">Transmembrane helix</keyword>
<evidence type="ECO:0000256" key="2">
    <source>
        <dbReference type="SAM" id="Phobius"/>
    </source>
</evidence>
<sequence length="100" mass="10579">MTGGRRVVVSRRPPPLGAPIGHGIGGRGSQDTPDVPAIVGRQLRQALRTVGAMAGLLVGVPVVAAWVPHPWVWVALSVAVQGAWVGLAVLQLRWAERLER</sequence>
<accession>A0ABN3CCY7</accession>
<feature type="transmembrane region" description="Helical" evidence="2">
    <location>
        <begin position="46"/>
        <end position="67"/>
    </location>
</feature>
<name>A0ABN3CCY7_9ACTN</name>
<feature type="compositionally biased region" description="Low complexity" evidence="1">
    <location>
        <begin position="1"/>
        <end position="11"/>
    </location>
</feature>
<dbReference type="RefSeq" id="WP_344474211.1">
    <property type="nucleotide sequence ID" value="NZ_BAAAQX010000005.1"/>
</dbReference>
<dbReference type="EMBL" id="BAAAQX010000005">
    <property type="protein sequence ID" value="GAA2207251.1"/>
    <property type="molecule type" value="Genomic_DNA"/>
</dbReference>
<proteinExistence type="predicted"/>
<feature type="region of interest" description="Disordered" evidence="1">
    <location>
        <begin position="1"/>
        <end position="32"/>
    </location>
</feature>
<reference evidence="3 4" key="1">
    <citation type="journal article" date="2019" name="Int. J. Syst. Evol. Microbiol.">
        <title>The Global Catalogue of Microorganisms (GCM) 10K type strain sequencing project: providing services to taxonomists for standard genome sequencing and annotation.</title>
        <authorList>
            <consortium name="The Broad Institute Genomics Platform"/>
            <consortium name="The Broad Institute Genome Sequencing Center for Infectious Disease"/>
            <person name="Wu L."/>
            <person name="Ma J."/>
        </authorList>
    </citation>
    <scope>NUCLEOTIDE SEQUENCE [LARGE SCALE GENOMIC DNA]</scope>
    <source>
        <strain evidence="3 4">JCM 16114</strain>
    </source>
</reference>
<keyword evidence="2" id="KW-0472">Membrane</keyword>
<organism evidence="3 4">
    <name type="scientific">Nonomuraea monospora</name>
    <dbReference type="NCBI Taxonomy" id="568818"/>
    <lineage>
        <taxon>Bacteria</taxon>
        <taxon>Bacillati</taxon>
        <taxon>Actinomycetota</taxon>
        <taxon>Actinomycetes</taxon>
        <taxon>Streptosporangiales</taxon>
        <taxon>Streptosporangiaceae</taxon>
        <taxon>Nonomuraea</taxon>
    </lineage>
</organism>
<gene>
    <name evidence="3" type="ORF">GCM10009850_027090</name>
</gene>
<evidence type="ECO:0000256" key="1">
    <source>
        <dbReference type="SAM" id="MobiDB-lite"/>
    </source>
</evidence>
<keyword evidence="2" id="KW-0812">Transmembrane</keyword>
<keyword evidence="4" id="KW-1185">Reference proteome</keyword>
<protein>
    <submittedName>
        <fullName evidence="3">Uncharacterized protein</fullName>
    </submittedName>
</protein>
<dbReference type="Proteomes" id="UP001499843">
    <property type="component" value="Unassembled WGS sequence"/>
</dbReference>
<evidence type="ECO:0000313" key="3">
    <source>
        <dbReference type="EMBL" id="GAA2207251.1"/>
    </source>
</evidence>
<feature type="transmembrane region" description="Helical" evidence="2">
    <location>
        <begin position="73"/>
        <end position="92"/>
    </location>
</feature>
<comment type="caution">
    <text evidence="3">The sequence shown here is derived from an EMBL/GenBank/DDBJ whole genome shotgun (WGS) entry which is preliminary data.</text>
</comment>
<evidence type="ECO:0000313" key="4">
    <source>
        <dbReference type="Proteomes" id="UP001499843"/>
    </source>
</evidence>